<evidence type="ECO:0000256" key="4">
    <source>
        <dbReference type="ARBA" id="ARBA00022519"/>
    </source>
</evidence>
<dbReference type="GO" id="GO:0006508">
    <property type="term" value="P:proteolysis"/>
    <property type="evidence" value="ECO:0007669"/>
    <property type="project" value="UniProtKB-KW"/>
</dbReference>
<dbReference type="InterPro" id="IPR017790">
    <property type="entry name" value="Penicillin-binding_protein_2"/>
</dbReference>
<keyword evidence="12" id="KW-0472">Membrane</keyword>
<gene>
    <name evidence="17" type="primary">mrdA</name>
    <name evidence="17" type="ORF">HMPREF9444_00173</name>
</gene>
<keyword evidence="13" id="KW-0961">Cell wall biogenesis/degradation</keyword>
<dbReference type="InterPro" id="IPR050515">
    <property type="entry name" value="Beta-lactam/transpept"/>
</dbReference>
<feature type="domain" description="Penicillin-binding protein dimerisation" evidence="16">
    <location>
        <begin position="1"/>
        <end position="172"/>
    </location>
</feature>
<accession>E8LHK0</accession>
<dbReference type="NCBIfam" id="TIGR03423">
    <property type="entry name" value="pbp2_mrdA"/>
    <property type="match status" value="1"/>
</dbReference>
<dbReference type="SUPFAM" id="SSF56601">
    <property type="entry name" value="beta-lactamase/transpeptidase-like"/>
    <property type="match status" value="1"/>
</dbReference>
<sequence>MIYDRNMVVLAENLPVYHLMLYPLKEFDTKETVLKLNSLMDLGLSDADIKRIIFMASTRKRFTGIEISDMLSEDQIATFSVHRHAFPNVQVSSSLKRNYPFADVLTHAIGYVSRINENDVKRLTEEGKIDNYEGTSAIGKLGVESYYEDILHGITGTREVEVDSHGQIIRTLNYNPPIPGKNLVLTLDVRLQYYAQQLLGSMRGAIVVMDPNNGELLACYSNPSYDPNPFVRGIRSREYSKLLNNPNRPLINRATQGGYAPASTIKPLLGIMGLNENLITPTSTYFGASAFMLPGSTHRFRDWRASGHGWLDLYRAIEVSADTYFYDLAFRAGINVIHEYLDKYGFGRSTGIDIHEESLGVNPSREWKQKRFKQPWHMGDTVPIGIGQGYWTTTLMQLIKAHALVANKGHFVTPHFLKEIRMQNEKNSYKDPEAGKKLKVKSDSYFDVVRTGMYLVINGAEGTGRRAFHDASYKAAGKSGTAQVVSIKQDERYDARKLRVEHRDNALFVAFAPFYHPRVLAAVILENEGGGSAKGAPIIRQMMDKYFELYPGYMGEKTPVRMKFGLGGYANMQ</sequence>
<keyword evidence="7" id="KW-0812">Transmembrane</keyword>
<dbReference type="Gene3D" id="3.90.1310.10">
    <property type="entry name" value="Penicillin-binding protein 2a (Domain 2)"/>
    <property type="match status" value="1"/>
</dbReference>
<keyword evidence="5" id="KW-0121">Carboxypeptidase</keyword>
<dbReference type="InterPro" id="IPR001460">
    <property type="entry name" value="PCN-bd_Tpept"/>
</dbReference>
<keyword evidence="4" id="KW-0997">Cell inner membrane</keyword>
<dbReference type="Gene3D" id="3.30.1390.30">
    <property type="entry name" value="Penicillin-binding protein 2a, domain 3"/>
    <property type="match status" value="1"/>
</dbReference>
<dbReference type="InterPro" id="IPR005311">
    <property type="entry name" value="PBP_dimer"/>
</dbReference>
<evidence type="ECO:0000256" key="14">
    <source>
        <dbReference type="NCBIfam" id="TIGR03423"/>
    </source>
</evidence>
<dbReference type="GO" id="GO:0071972">
    <property type="term" value="F:peptidoglycan L,D-transpeptidase activity"/>
    <property type="evidence" value="ECO:0007669"/>
    <property type="project" value="TreeGrafter"/>
</dbReference>
<dbReference type="EC" id="3.4.16.4" evidence="14"/>
<evidence type="ECO:0000256" key="10">
    <source>
        <dbReference type="ARBA" id="ARBA00022984"/>
    </source>
</evidence>
<evidence type="ECO:0000256" key="1">
    <source>
        <dbReference type="ARBA" id="ARBA00004167"/>
    </source>
</evidence>
<dbReference type="GO" id="GO:0009002">
    <property type="term" value="F:serine-type D-Ala-D-Ala carboxypeptidase activity"/>
    <property type="evidence" value="ECO:0007669"/>
    <property type="project" value="UniProtKB-EC"/>
</dbReference>
<evidence type="ECO:0000313" key="17">
    <source>
        <dbReference type="EMBL" id="EFY08019.1"/>
    </source>
</evidence>
<dbReference type="InterPro" id="IPR012338">
    <property type="entry name" value="Beta-lactam/transpept-like"/>
</dbReference>
<protein>
    <recommendedName>
        <fullName evidence="14">Penicillin-binding protein 2</fullName>
        <ecNumber evidence="14">3.4.16.4</ecNumber>
    </recommendedName>
</protein>
<dbReference type="GO" id="GO:0008658">
    <property type="term" value="F:penicillin binding"/>
    <property type="evidence" value="ECO:0007669"/>
    <property type="project" value="UniProtKB-UniRule"/>
</dbReference>
<evidence type="ECO:0000256" key="11">
    <source>
        <dbReference type="ARBA" id="ARBA00022989"/>
    </source>
</evidence>
<evidence type="ECO:0000256" key="6">
    <source>
        <dbReference type="ARBA" id="ARBA00022670"/>
    </source>
</evidence>
<dbReference type="GO" id="GO:0071555">
    <property type="term" value="P:cell wall organization"/>
    <property type="evidence" value="ECO:0007669"/>
    <property type="project" value="UniProtKB-KW"/>
</dbReference>
<dbReference type="Proteomes" id="UP000018458">
    <property type="component" value="Unassembled WGS sequence"/>
</dbReference>
<dbReference type="GO" id="GO:0008360">
    <property type="term" value="P:regulation of cell shape"/>
    <property type="evidence" value="ECO:0007669"/>
    <property type="project" value="UniProtKB-KW"/>
</dbReference>
<evidence type="ECO:0000256" key="13">
    <source>
        <dbReference type="ARBA" id="ARBA00023316"/>
    </source>
</evidence>
<organism evidence="17 18">
    <name type="scientific">Succinatimonas hippei (strain DSM 22608 / JCM 16073 / KCTC 15190 / YIT 12066)</name>
    <dbReference type="NCBI Taxonomy" id="762983"/>
    <lineage>
        <taxon>Bacteria</taxon>
        <taxon>Pseudomonadati</taxon>
        <taxon>Pseudomonadota</taxon>
        <taxon>Gammaproteobacteria</taxon>
        <taxon>Aeromonadales</taxon>
        <taxon>Succinivibrionaceae</taxon>
        <taxon>Succinatimonas</taxon>
    </lineage>
</organism>
<keyword evidence="9" id="KW-0133">Cell shape</keyword>
<name>E8LHK0_SUCHY</name>
<dbReference type="PANTHER" id="PTHR30627">
    <property type="entry name" value="PEPTIDOGLYCAN D,D-TRANSPEPTIDASE"/>
    <property type="match status" value="1"/>
</dbReference>
<dbReference type="STRING" id="762983.HMPREF9444_00173"/>
<dbReference type="SUPFAM" id="SSF56519">
    <property type="entry name" value="Penicillin binding protein dimerisation domain"/>
    <property type="match status" value="1"/>
</dbReference>
<dbReference type="PANTHER" id="PTHR30627:SF2">
    <property type="entry name" value="PEPTIDOGLYCAN D,D-TRANSPEPTIDASE MRDA"/>
    <property type="match status" value="1"/>
</dbReference>
<dbReference type="GO" id="GO:0005886">
    <property type="term" value="C:plasma membrane"/>
    <property type="evidence" value="ECO:0007669"/>
    <property type="project" value="UniProtKB-SubCell"/>
</dbReference>
<dbReference type="EMBL" id="AEVO01000007">
    <property type="protein sequence ID" value="EFY08019.1"/>
    <property type="molecule type" value="Genomic_DNA"/>
</dbReference>
<evidence type="ECO:0000256" key="9">
    <source>
        <dbReference type="ARBA" id="ARBA00022960"/>
    </source>
</evidence>
<keyword evidence="11" id="KW-1133">Transmembrane helix</keyword>
<evidence type="ECO:0000256" key="5">
    <source>
        <dbReference type="ARBA" id="ARBA00022645"/>
    </source>
</evidence>
<evidence type="ECO:0000256" key="8">
    <source>
        <dbReference type="ARBA" id="ARBA00022801"/>
    </source>
</evidence>
<evidence type="ECO:0000259" key="16">
    <source>
        <dbReference type="Pfam" id="PF03717"/>
    </source>
</evidence>
<comment type="caution">
    <text evidence="17">The sequence shown here is derived from an EMBL/GenBank/DDBJ whole genome shotgun (WGS) entry which is preliminary data.</text>
</comment>
<keyword evidence="18" id="KW-1185">Reference proteome</keyword>
<dbReference type="Gene3D" id="3.40.710.10">
    <property type="entry name" value="DD-peptidase/beta-lactamase superfamily"/>
    <property type="match status" value="1"/>
</dbReference>
<keyword evidence="10" id="KW-0573">Peptidoglycan synthesis</keyword>
<dbReference type="GO" id="GO:0009252">
    <property type="term" value="P:peptidoglycan biosynthetic process"/>
    <property type="evidence" value="ECO:0007669"/>
    <property type="project" value="UniProtKB-UniRule"/>
</dbReference>
<keyword evidence="3" id="KW-1003">Cell membrane</keyword>
<keyword evidence="6" id="KW-0645">Protease</keyword>
<dbReference type="InterPro" id="IPR036138">
    <property type="entry name" value="PBP_dimer_sf"/>
</dbReference>
<keyword evidence="8" id="KW-0378">Hydrolase</keyword>
<evidence type="ECO:0000256" key="3">
    <source>
        <dbReference type="ARBA" id="ARBA00022475"/>
    </source>
</evidence>
<reference evidence="17 18" key="1">
    <citation type="submission" date="2011-01" db="EMBL/GenBank/DDBJ databases">
        <authorList>
            <person name="Weinstock G."/>
            <person name="Sodergren E."/>
            <person name="Clifton S."/>
            <person name="Fulton L."/>
            <person name="Fulton B."/>
            <person name="Courtney L."/>
            <person name="Fronick C."/>
            <person name="Harrison M."/>
            <person name="Strong C."/>
            <person name="Farmer C."/>
            <person name="Delahaunty K."/>
            <person name="Markovic C."/>
            <person name="Hall O."/>
            <person name="Minx P."/>
            <person name="Tomlinson C."/>
            <person name="Mitreva M."/>
            <person name="Hou S."/>
            <person name="Chen J."/>
            <person name="Wollam A."/>
            <person name="Pepin K.H."/>
            <person name="Johnson M."/>
            <person name="Bhonagiri V."/>
            <person name="Zhang X."/>
            <person name="Suruliraj S."/>
            <person name="Warren W."/>
            <person name="Chinwalla A."/>
            <person name="Mardis E.R."/>
            <person name="Wilson R.K."/>
        </authorList>
    </citation>
    <scope>NUCLEOTIDE SEQUENCE [LARGE SCALE GENOMIC DNA]</scope>
    <source>
        <strain evidence="18">DSM 22608 / JCM 16073 / KCTC 15190 / YIT 12066</strain>
    </source>
</reference>
<dbReference type="AlphaFoldDB" id="E8LHK0"/>
<dbReference type="eggNOG" id="COG0768">
    <property type="taxonomic scope" value="Bacteria"/>
</dbReference>
<comment type="subcellular location">
    <subcellularLocation>
        <location evidence="2">Cell membrane</location>
    </subcellularLocation>
    <subcellularLocation>
        <location evidence="1">Membrane</location>
        <topology evidence="1">Single-pass membrane protein</topology>
    </subcellularLocation>
</comment>
<dbReference type="Pfam" id="PF00905">
    <property type="entry name" value="Transpeptidase"/>
    <property type="match status" value="1"/>
</dbReference>
<evidence type="ECO:0000256" key="12">
    <source>
        <dbReference type="ARBA" id="ARBA00023136"/>
    </source>
</evidence>
<feature type="domain" description="Penicillin-binding protein transpeptidase" evidence="15">
    <location>
        <begin position="204"/>
        <end position="544"/>
    </location>
</feature>
<evidence type="ECO:0000259" key="15">
    <source>
        <dbReference type="Pfam" id="PF00905"/>
    </source>
</evidence>
<proteinExistence type="predicted"/>
<evidence type="ECO:0000256" key="2">
    <source>
        <dbReference type="ARBA" id="ARBA00004236"/>
    </source>
</evidence>
<dbReference type="Pfam" id="PF03717">
    <property type="entry name" value="PBP_dimer"/>
    <property type="match status" value="1"/>
</dbReference>
<evidence type="ECO:0000313" key="18">
    <source>
        <dbReference type="Proteomes" id="UP000018458"/>
    </source>
</evidence>
<dbReference type="HOGENOM" id="CLU_009289_1_2_6"/>
<evidence type="ECO:0000256" key="7">
    <source>
        <dbReference type="ARBA" id="ARBA00022692"/>
    </source>
</evidence>